<accession>X1RLW4</accession>
<name>X1RLW4_9ZZZZ</name>
<dbReference type="AlphaFoldDB" id="X1RLW4"/>
<comment type="caution">
    <text evidence="2">The sequence shown here is derived from an EMBL/GenBank/DDBJ whole genome shotgun (WGS) entry which is preliminary data.</text>
</comment>
<keyword evidence="1" id="KW-0812">Transmembrane</keyword>
<proteinExistence type="predicted"/>
<feature type="transmembrane region" description="Helical" evidence="1">
    <location>
        <begin position="97"/>
        <end position="118"/>
    </location>
</feature>
<dbReference type="EMBL" id="BARW01010881">
    <property type="protein sequence ID" value="GAI81628.1"/>
    <property type="molecule type" value="Genomic_DNA"/>
</dbReference>
<evidence type="ECO:0000313" key="2">
    <source>
        <dbReference type="EMBL" id="GAI81628.1"/>
    </source>
</evidence>
<gene>
    <name evidence="2" type="ORF">S12H4_21221</name>
</gene>
<keyword evidence="1" id="KW-0472">Membrane</keyword>
<evidence type="ECO:0000256" key="1">
    <source>
        <dbReference type="SAM" id="Phobius"/>
    </source>
</evidence>
<reference evidence="2" key="1">
    <citation type="journal article" date="2014" name="Front. Microbiol.">
        <title>High frequency of phylogenetically diverse reductive dehalogenase-homologous genes in deep subseafloor sedimentary metagenomes.</title>
        <authorList>
            <person name="Kawai M."/>
            <person name="Futagami T."/>
            <person name="Toyoda A."/>
            <person name="Takaki Y."/>
            <person name="Nishi S."/>
            <person name="Hori S."/>
            <person name="Arai W."/>
            <person name="Tsubouchi T."/>
            <person name="Morono Y."/>
            <person name="Uchiyama I."/>
            <person name="Ito T."/>
            <person name="Fujiyama A."/>
            <person name="Inagaki F."/>
            <person name="Takami H."/>
        </authorList>
    </citation>
    <scope>NUCLEOTIDE SEQUENCE</scope>
    <source>
        <strain evidence="2">Expedition CK06-06</strain>
    </source>
</reference>
<sequence length="119" mass="13592">MNRKLLIKILELLEETYPENCKVSKLVKRLGLNSSDKEFSKVIAYLASTSKIQRKSHEELIRLTPTYPNDEISITSDGIDFLNESNLIETREKLNRWIVTATIVIAISTLANLILFALK</sequence>
<organism evidence="2">
    <name type="scientific">marine sediment metagenome</name>
    <dbReference type="NCBI Taxonomy" id="412755"/>
    <lineage>
        <taxon>unclassified sequences</taxon>
        <taxon>metagenomes</taxon>
        <taxon>ecological metagenomes</taxon>
    </lineage>
</organism>
<keyword evidence="1" id="KW-1133">Transmembrane helix</keyword>
<protein>
    <submittedName>
        <fullName evidence="2">Uncharacterized protein</fullName>
    </submittedName>
</protein>